<keyword evidence="4" id="KW-1185">Reference proteome</keyword>
<dbReference type="NCBIfam" id="TIGR01564">
    <property type="entry name" value="S_layer_MJ"/>
    <property type="match status" value="1"/>
</dbReference>
<dbReference type="InterPro" id="IPR022651">
    <property type="entry name" value="S_layer_C"/>
</dbReference>
<organism evidence="3 4">
    <name type="scientific">Candidatus Nanohalococcus occultus</name>
    <dbReference type="NCBI Taxonomy" id="2978047"/>
    <lineage>
        <taxon>Archaea</taxon>
        <taxon>Candidatus Nanohalarchaeota</taxon>
        <taxon>Candidatus Nanohalarchaeota incertae sedis</taxon>
        <taxon>Candidatus Nanohalococcus</taxon>
    </lineage>
</organism>
<feature type="domain" description="S-layer protein outer" evidence="2">
    <location>
        <begin position="65"/>
        <end position="921"/>
    </location>
</feature>
<dbReference type="Proteomes" id="UP001218034">
    <property type="component" value="Chromosome"/>
</dbReference>
<gene>
    <name evidence="3" type="ORF">SVXNc_0101</name>
</gene>
<feature type="region of interest" description="Disordered" evidence="1">
    <location>
        <begin position="737"/>
        <end position="756"/>
    </location>
</feature>
<dbReference type="EMBL" id="CP104395">
    <property type="protein sequence ID" value="WEL19133.1"/>
    <property type="molecule type" value="Genomic_DNA"/>
</dbReference>
<dbReference type="InterPro" id="IPR006454">
    <property type="entry name" value="S_layer_MJ"/>
</dbReference>
<dbReference type="Pfam" id="PF05124">
    <property type="entry name" value="S_layer_C"/>
    <property type="match status" value="1"/>
</dbReference>
<accession>A0ABY8CGS1</accession>
<reference evidence="3 4" key="1">
    <citation type="submission" date="2022-09" db="EMBL/GenBank/DDBJ databases">
        <title>Xylan utilization by haloarchaea-nanohaloarchaea associations.</title>
        <authorList>
            <person name="Yakimov M."/>
        </authorList>
    </citation>
    <scope>NUCLEOTIDE SEQUENCE [LARGE SCALE GENOMIC DNA]</scope>
    <source>
        <strain evidence="3 4">SVXNc</strain>
    </source>
</reference>
<evidence type="ECO:0000313" key="4">
    <source>
        <dbReference type="Proteomes" id="UP001218034"/>
    </source>
</evidence>
<evidence type="ECO:0000256" key="1">
    <source>
        <dbReference type="SAM" id="MobiDB-lite"/>
    </source>
</evidence>
<sequence length="942" mass="98896">MAQGKPTRLDKNKVYNTRESIMKSIKKITKTVAGSALLVGATLAGASAMGAAQSSGSSGNTLGDYPAPFVDEDGTVDGTTVVVGESAKTADVLGATNIAAGLGNAAFTTESVSAEGGSFGWSASNGVTLDTRNDQLYFGDALDTVRETLTQDELDILAETTFRDDGGDETDITNYLNVGSQNITFGNDADELDNEDPVLHVSVPSESSVNDESYLYNLQANFEDSIDFTDDEVAGEEIELFGTTYTIAEDNTGNDDELLLYGASETVSVSTDEEPQTVTIDGEEVTLSVTAVTGSDTAAIEVNGELDEYDEDESFTVNDQEVRVDNIIQTSNDQSAGTVTFSIGSAEMTLINGQAVEDADGDEIDGTYVELNGGTGFSDINSISSIDVYVGAQDDDEDALTADETFSHPMFENVEVQFGGLNPDTMEAGENVEEIEVSTSGDDEAQISFTGANGDSVSQTFGYVDSYDGDDDDSVALADGDGDDFVTAEGLEAEEDQYLFTDAGDFSHMWEVTGIDVDGADTTADIRDVVTGETVEVELDDSNRTESDSDDDVRQGEEIIDGQTYHFEVDTGDESDEEPTLSVTWGDAEFNNVGTETSVFTPLDTESDSAVSFMQSTELATGVSSSSDTADFTLEIPSTESTDMKTVTVDIQDGGDSSTDGDLNLDVGNGNATDIVEVSDQGITYRATLDADDDLHFGVDSGASVDTSNNEYGLAEPSVAVFQPENEDDDENAYVFTPGEDDGEEEVTIDQPDYTGGQGDGYVDLESDDDVSAAYDVYGAYSEFDSDEQGSFTLHQPEGQAVAGAAVTGADGSLSAGGSAGSATSMTPTYNGAGFPASDFVALDSENPSQLKQNDLILVGGPAVNNLVSELASANKTAAGSDYSEGDQRIELVNNAFTEGQDALVVAGYSASDTRAAARSVTNWGDWSDEVSGQTSVNLATQ</sequence>
<evidence type="ECO:0000259" key="2">
    <source>
        <dbReference type="Pfam" id="PF05124"/>
    </source>
</evidence>
<feature type="compositionally biased region" description="Acidic residues" evidence="1">
    <location>
        <begin position="739"/>
        <end position="748"/>
    </location>
</feature>
<proteinExistence type="predicted"/>
<protein>
    <recommendedName>
        <fullName evidence="2">S-layer protein outer domain-containing protein</fullName>
    </recommendedName>
</protein>
<evidence type="ECO:0000313" key="3">
    <source>
        <dbReference type="EMBL" id="WEL19133.1"/>
    </source>
</evidence>
<name>A0ABY8CGS1_9ARCH</name>